<keyword evidence="2" id="KW-0378">Hydrolase</keyword>
<dbReference type="GO" id="GO:0016020">
    <property type="term" value="C:membrane"/>
    <property type="evidence" value="ECO:0007669"/>
    <property type="project" value="TreeGrafter"/>
</dbReference>
<evidence type="ECO:0000256" key="2">
    <source>
        <dbReference type="ARBA" id="ARBA00022801"/>
    </source>
</evidence>
<proteinExistence type="predicted"/>
<dbReference type="InterPro" id="IPR002509">
    <property type="entry name" value="NODB_dom"/>
</dbReference>
<accession>A0A9D1ETA0</accession>
<keyword evidence="1" id="KW-0479">Metal-binding</keyword>
<keyword evidence="3" id="KW-0472">Membrane</keyword>
<reference evidence="5" key="1">
    <citation type="submission" date="2020-10" db="EMBL/GenBank/DDBJ databases">
        <authorList>
            <person name="Gilroy R."/>
        </authorList>
    </citation>
    <scope>NUCLEOTIDE SEQUENCE</scope>
    <source>
        <strain evidence="5">CHK190-19873</strain>
    </source>
</reference>
<dbReference type="InterPro" id="IPR050248">
    <property type="entry name" value="Polysacc_deacetylase_ArnD"/>
</dbReference>
<dbReference type="Gene3D" id="3.20.20.370">
    <property type="entry name" value="Glycoside hydrolase/deacetylase"/>
    <property type="match status" value="1"/>
</dbReference>
<dbReference type="GO" id="GO:0046872">
    <property type="term" value="F:metal ion binding"/>
    <property type="evidence" value="ECO:0007669"/>
    <property type="project" value="UniProtKB-KW"/>
</dbReference>
<feature type="transmembrane region" description="Helical" evidence="3">
    <location>
        <begin position="6"/>
        <end position="25"/>
    </location>
</feature>
<keyword evidence="3" id="KW-0812">Transmembrane</keyword>
<keyword evidence="3" id="KW-1133">Transmembrane helix</keyword>
<gene>
    <name evidence="5" type="ORF">IAB44_08395</name>
</gene>
<protein>
    <submittedName>
        <fullName evidence="5">Polysaccharide deacetylase family protein</fullName>
    </submittedName>
</protein>
<dbReference type="AlphaFoldDB" id="A0A9D1ETA0"/>
<dbReference type="CDD" id="cd10954">
    <property type="entry name" value="CE4_CtAXE_like"/>
    <property type="match status" value="1"/>
</dbReference>
<sequence length="239" mass="26373">MGSDTTDIGVIAGIGIFLAVILWMATDAGLDGRLTQAAVRDSAQSAREETAKEEIAPRVALTFDDGPHPTYTPALLDGLKERGIRATFFVIGKNIPGREEILRRMDEEGHLIGNHTYDHVEIAKLSLEEACSQIMKTNKLIRRITGKNAGYVRPPFGEWNREIECGIDLLPVGWSVDTLDWTTSNTAEIVERGTKNIEDGDIILMHDYYASSVEAALEIADILAEQGFRFVTADELILE</sequence>
<dbReference type="EMBL" id="DVIQ01000043">
    <property type="protein sequence ID" value="HIS31545.1"/>
    <property type="molecule type" value="Genomic_DNA"/>
</dbReference>
<organism evidence="5 6">
    <name type="scientific">Candidatus Limivivens intestinipullorum</name>
    <dbReference type="NCBI Taxonomy" id="2840858"/>
    <lineage>
        <taxon>Bacteria</taxon>
        <taxon>Bacillati</taxon>
        <taxon>Bacillota</taxon>
        <taxon>Clostridia</taxon>
        <taxon>Lachnospirales</taxon>
        <taxon>Lachnospiraceae</taxon>
        <taxon>Lachnospiraceae incertae sedis</taxon>
        <taxon>Candidatus Limivivens</taxon>
    </lineage>
</organism>
<evidence type="ECO:0000313" key="5">
    <source>
        <dbReference type="EMBL" id="HIS31545.1"/>
    </source>
</evidence>
<feature type="domain" description="NodB homology" evidence="4">
    <location>
        <begin position="57"/>
        <end position="231"/>
    </location>
</feature>
<dbReference type="GO" id="GO:0016810">
    <property type="term" value="F:hydrolase activity, acting on carbon-nitrogen (but not peptide) bonds"/>
    <property type="evidence" value="ECO:0007669"/>
    <property type="project" value="InterPro"/>
</dbReference>
<reference evidence="5" key="2">
    <citation type="journal article" date="2021" name="PeerJ">
        <title>Extensive microbial diversity within the chicken gut microbiome revealed by metagenomics and culture.</title>
        <authorList>
            <person name="Gilroy R."/>
            <person name="Ravi A."/>
            <person name="Getino M."/>
            <person name="Pursley I."/>
            <person name="Horton D.L."/>
            <person name="Alikhan N.F."/>
            <person name="Baker D."/>
            <person name="Gharbi K."/>
            <person name="Hall N."/>
            <person name="Watson M."/>
            <person name="Adriaenssens E.M."/>
            <person name="Foster-Nyarko E."/>
            <person name="Jarju S."/>
            <person name="Secka A."/>
            <person name="Antonio M."/>
            <person name="Oren A."/>
            <person name="Chaudhuri R.R."/>
            <person name="La Ragione R."/>
            <person name="Hildebrand F."/>
            <person name="Pallen M.J."/>
        </authorList>
    </citation>
    <scope>NUCLEOTIDE SEQUENCE</scope>
    <source>
        <strain evidence="5">CHK190-19873</strain>
    </source>
</reference>
<comment type="caution">
    <text evidence="5">The sequence shown here is derived from an EMBL/GenBank/DDBJ whole genome shotgun (WGS) entry which is preliminary data.</text>
</comment>
<dbReference type="PANTHER" id="PTHR10587:SF133">
    <property type="entry name" value="CHITIN DEACETYLASE 1-RELATED"/>
    <property type="match status" value="1"/>
</dbReference>
<dbReference type="InterPro" id="IPR011330">
    <property type="entry name" value="Glyco_hydro/deAcase_b/a-brl"/>
</dbReference>
<dbReference type="GO" id="GO:0005975">
    <property type="term" value="P:carbohydrate metabolic process"/>
    <property type="evidence" value="ECO:0007669"/>
    <property type="project" value="InterPro"/>
</dbReference>
<evidence type="ECO:0000259" key="4">
    <source>
        <dbReference type="PROSITE" id="PS51677"/>
    </source>
</evidence>
<evidence type="ECO:0000256" key="1">
    <source>
        <dbReference type="ARBA" id="ARBA00022723"/>
    </source>
</evidence>
<dbReference type="PROSITE" id="PS51677">
    <property type="entry name" value="NODB"/>
    <property type="match status" value="1"/>
</dbReference>
<dbReference type="Pfam" id="PF01522">
    <property type="entry name" value="Polysacc_deac_1"/>
    <property type="match status" value="1"/>
</dbReference>
<evidence type="ECO:0000256" key="3">
    <source>
        <dbReference type="SAM" id="Phobius"/>
    </source>
</evidence>
<dbReference type="PANTHER" id="PTHR10587">
    <property type="entry name" value="GLYCOSYL TRANSFERASE-RELATED"/>
    <property type="match status" value="1"/>
</dbReference>
<dbReference type="Proteomes" id="UP000823935">
    <property type="component" value="Unassembled WGS sequence"/>
</dbReference>
<dbReference type="SUPFAM" id="SSF88713">
    <property type="entry name" value="Glycoside hydrolase/deacetylase"/>
    <property type="match status" value="1"/>
</dbReference>
<name>A0A9D1ETA0_9FIRM</name>
<evidence type="ECO:0000313" key="6">
    <source>
        <dbReference type="Proteomes" id="UP000823935"/>
    </source>
</evidence>